<dbReference type="EMBL" id="NJES01000008">
    <property type="protein sequence ID" value="PHH80807.1"/>
    <property type="molecule type" value="Genomic_DNA"/>
</dbReference>
<accession>A0A2C5ZIG2</accession>
<proteinExistence type="predicted"/>
<organism evidence="1 2">
    <name type="scientific">Ophiocordyceps camponoti-rufipedis</name>
    <dbReference type="NCBI Taxonomy" id="2004952"/>
    <lineage>
        <taxon>Eukaryota</taxon>
        <taxon>Fungi</taxon>
        <taxon>Dikarya</taxon>
        <taxon>Ascomycota</taxon>
        <taxon>Pezizomycotina</taxon>
        <taxon>Sordariomycetes</taxon>
        <taxon>Hypocreomycetidae</taxon>
        <taxon>Hypocreales</taxon>
        <taxon>Ophiocordycipitaceae</taxon>
        <taxon>Ophiocordyceps</taxon>
    </lineage>
</organism>
<dbReference type="STRING" id="2004952.A0A2C5ZIG2"/>
<keyword evidence="2" id="KW-1185">Reference proteome</keyword>
<sequence length="675" mass="76183">MSLFTVRWLRYSLSKVSMSRLALPLSRLLLLLACISGAGMVLLLMTGRHDQVWRTRPWTRLEADGPDSGVDWSRFAYTQYVTNSEYLCNSVMLFEILHRLSSKPHRVIMYPSDMMADPLALEADTDDGRLLIKARDRYRVRLVPISVQHKDTDEGTWADSFTKLLAFNQTQYQRVLSLDSDAVILQAMDELFLLPRCPVAMPRAYWLYPEKKMLGSQLMLIQPSREEFQRVMEKINSANRSEYDMEIVNDLYQDSAMILPHRPYTLLTAEFRNDNHSRYLGSDREPWDPAAVFNETKYIHFSDWPVPKPWIAMTRRIRSDNQPKCRVIDGVKQCVERDIWNGCWAYRELIGVFYRSTWFLPPDFTFLPDGQMALGSVIPDPRRPTVTLASLSDHPAIKLPEVRTIIEKNHVLASAKSRTLGLGLMARFLAVADANAKTDLSWHKNKSFSAVDHEVRSYNGAFSSAAVKAIVALDEVKRHIDGGHFGKRYVYIITGLRVAQQTMTVTDEKGRKTLVSLGGSASVPAGTVPVGTGGGVSGGVEDSKTDGYETAAGVVLAYRLHVVRPKGANVEVELFSCRTALCSDQSRIGGVEVDLGNEDVLRDEELSESNEVEVEVEEVRIDEGDEMEAIEVDEAVLRQDVGLDPSVYSEVEMDEEEKETFILFDSGRQQEMKSS</sequence>
<reference evidence="1 2" key="1">
    <citation type="submission" date="2017-06" db="EMBL/GenBank/DDBJ databases">
        <title>Ant-infecting Ophiocordyceps genomes reveal a high diversity of potential behavioral manipulation genes and a possible major role for enterotoxins.</title>
        <authorList>
            <person name="De Bekker C."/>
            <person name="Evans H.C."/>
            <person name="Brachmann A."/>
            <person name="Hughes D.P."/>
        </authorList>
    </citation>
    <scope>NUCLEOTIDE SEQUENCE [LARGE SCALE GENOMIC DNA]</scope>
    <source>
        <strain evidence="1 2">Map16</strain>
    </source>
</reference>
<dbReference type="Proteomes" id="UP000226431">
    <property type="component" value="Unassembled WGS sequence"/>
</dbReference>
<dbReference type="AlphaFoldDB" id="A0A2C5ZIG2"/>
<evidence type="ECO:0000313" key="1">
    <source>
        <dbReference type="EMBL" id="PHH80807.1"/>
    </source>
</evidence>
<gene>
    <name evidence="1" type="ORF">CDD80_6897</name>
</gene>
<protein>
    <submittedName>
        <fullName evidence="1">Uncharacterized protein</fullName>
    </submittedName>
</protein>
<comment type="caution">
    <text evidence="1">The sequence shown here is derived from an EMBL/GenBank/DDBJ whole genome shotgun (WGS) entry which is preliminary data.</text>
</comment>
<dbReference type="PANTHER" id="PTHR11183">
    <property type="entry name" value="GLYCOGENIN SUBFAMILY MEMBER"/>
    <property type="match status" value="1"/>
</dbReference>
<dbReference type="InterPro" id="IPR050587">
    <property type="entry name" value="GNT1/Glycosyltrans_8"/>
</dbReference>
<dbReference type="InterPro" id="IPR029044">
    <property type="entry name" value="Nucleotide-diphossugar_trans"/>
</dbReference>
<dbReference type="OrthoDB" id="2014201at2759"/>
<dbReference type="SUPFAM" id="SSF53448">
    <property type="entry name" value="Nucleotide-diphospho-sugar transferases"/>
    <property type="match status" value="1"/>
</dbReference>
<dbReference type="Gene3D" id="3.90.550.10">
    <property type="entry name" value="Spore Coat Polysaccharide Biosynthesis Protein SpsA, Chain A"/>
    <property type="match status" value="1"/>
</dbReference>
<name>A0A2C5ZIG2_9HYPO</name>
<evidence type="ECO:0000313" key="2">
    <source>
        <dbReference type="Proteomes" id="UP000226431"/>
    </source>
</evidence>